<evidence type="ECO:0000259" key="9">
    <source>
        <dbReference type="Pfam" id="PF06958"/>
    </source>
</evidence>
<dbReference type="Gene3D" id="3.90.540.10">
    <property type="entry name" value="Colicin/pyocin, DNase domain"/>
    <property type="match status" value="1"/>
</dbReference>
<proteinExistence type="inferred from homology"/>
<dbReference type="Pfam" id="PF21431">
    <property type="entry name" value="Col-Pyo_DNase"/>
    <property type="match status" value="1"/>
</dbReference>
<dbReference type="Proteomes" id="UP000196082">
    <property type="component" value="Unassembled WGS sequence"/>
</dbReference>
<evidence type="ECO:0000313" key="10">
    <source>
        <dbReference type="EMBL" id="OUM35389.1"/>
    </source>
</evidence>
<dbReference type="Pfam" id="PF06958">
    <property type="entry name" value="Pyocin_S"/>
    <property type="match status" value="1"/>
</dbReference>
<feature type="region of interest" description="Disordered" evidence="8">
    <location>
        <begin position="1"/>
        <end position="105"/>
    </location>
</feature>
<dbReference type="GO" id="GO:0004519">
    <property type="term" value="F:endonuclease activity"/>
    <property type="evidence" value="ECO:0007669"/>
    <property type="project" value="UniProtKB-KW"/>
</dbReference>
<evidence type="ECO:0000256" key="8">
    <source>
        <dbReference type="SAM" id="MobiDB-lite"/>
    </source>
</evidence>
<dbReference type="PRINTS" id="PR01300">
    <property type="entry name" value="PYOCINKILLER"/>
</dbReference>
<gene>
    <name evidence="10" type="ORF">B8W72_08590</name>
</gene>
<dbReference type="GO" id="GO:0042742">
    <property type="term" value="P:defense response to bacterium"/>
    <property type="evidence" value="ECO:0007669"/>
    <property type="project" value="UniProtKB-KW"/>
</dbReference>
<protein>
    <recommendedName>
        <fullName evidence="9">Pyosin/cloacin translocation domain-containing protein</fullName>
    </recommendedName>
</protein>
<feature type="compositionally biased region" description="Low complexity" evidence="8">
    <location>
        <begin position="1"/>
        <end position="10"/>
    </location>
</feature>
<comment type="caution">
    <text evidence="10">The sequence shown here is derived from an EMBL/GenBank/DDBJ whole genome shotgun (WGS) entry which is preliminary data.</text>
</comment>
<feature type="compositionally biased region" description="Basic and acidic residues" evidence="8">
    <location>
        <begin position="77"/>
        <end position="105"/>
    </location>
</feature>
<feature type="compositionally biased region" description="Basic and acidic residues" evidence="8">
    <location>
        <begin position="47"/>
        <end position="60"/>
    </location>
</feature>
<dbReference type="EMBL" id="NFSB01000067">
    <property type="protein sequence ID" value="OUM35389.1"/>
    <property type="molecule type" value="Genomic_DNA"/>
</dbReference>
<keyword evidence="4" id="KW-0255">Endonuclease</keyword>
<feature type="compositionally biased region" description="Basic and acidic residues" evidence="8">
    <location>
        <begin position="11"/>
        <end position="22"/>
    </location>
</feature>
<evidence type="ECO:0000256" key="4">
    <source>
        <dbReference type="ARBA" id="ARBA00022759"/>
    </source>
</evidence>
<dbReference type="GO" id="GO:0031640">
    <property type="term" value="P:killing of cells of another organism"/>
    <property type="evidence" value="ECO:0007669"/>
    <property type="project" value="UniProtKB-KW"/>
</dbReference>
<dbReference type="InterPro" id="IPR037146">
    <property type="entry name" value="Colicin/pyocin_DNase_dom_sf"/>
</dbReference>
<comment type="similarity">
    <text evidence="1">Belongs to the colicin/pyosin nuclease family.</text>
</comment>
<dbReference type="AlphaFoldDB" id="A0A1Y3LB71"/>
<organism evidence="10 11">
    <name type="scientific">Pseudomonas putida</name>
    <name type="common">Arthrobacter siderocapsulatus</name>
    <dbReference type="NCBI Taxonomy" id="303"/>
    <lineage>
        <taxon>Bacteria</taxon>
        <taxon>Pseudomonadati</taxon>
        <taxon>Pseudomonadota</taxon>
        <taxon>Gammaproteobacteria</taxon>
        <taxon>Pseudomonadales</taxon>
        <taxon>Pseudomonadaceae</taxon>
        <taxon>Pseudomonas</taxon>
    </lineage>
</organism>
<evidence type="ECO:0000256" key="3">
    <source>
        <dbReference type="ARBA" id="ARBA00022722"/>
    </source>
</evidence>
<keyword evidence="7" id="KW-0078">Bacteriocin</keyword>
<reference evidence="10 11" key="1">
    <citation type="submission" date="2017-05" db="EMBL/GenBank/DDBJ databases">
        <title>Whole genome sequence of Pseudomonas putida isolate 1312 commercialized as a biostimulant.</title>
        <authorList>
            <person name="Crovadore J."/>
            <person name="Blanc P."/>
            <person name="Chablais R."/>
            <person name="Cochard B."/>
            <person name="Grizard D."/>
            <person name="Lefort F."/>
        </authorList>
    </citation>
    <scope>NUCLEOTIDE SEQUENCE [LARGE SCALE GENOMIC DNA]</scope>
    <source>
        <strain evidence="10 11">1312</strain>
    </source>
</reference>
<dbReference type="InterPro" id="IPR044925">
    <property type="entry name" value="His-Me_finger_sf"/>
</dbReference>
<feature type="domain" description="Pyosin/cloacin translocation" evidence="9">
    <location>
        <begin position="230"/>
        <end position="360"/>
    </location>
</feature>
<dbReference type="InterPro" id="IPR036302">
    <property type="entry name" value="Pyosin/cloacin_T_dom_sf"/>
</dbReference>
<keyword evidence="5" id="KW-0378">Hydrolase</keyword>
<dbReference type="GO" id="GO:0019835">
    <property type="term" value="P:cytolysis"/>
    <property type="evidence" value="ECO:0007669"/>
    <property type="project" value="InterPro"/>
</dbReference>
<dbReference type="InterPro" id="IPR003060">
    <property type="entry name" value="Pyocin_killer"/>
</dbReference>
<accession>A0A1Y3LB71</accession>
<dbReference type="CDD" id="cd00085">
    <property type="entry name" value="HNHc"/>
    <property type="match status" value="1"/>
</dbReference>
<evidence type="ECO:0000256" key="1">
    <source>
        <dbReference type="ARBA" id="ARBA00006811"/>
    </source>
</evidence>
<evidence type="ECO:0000256" key="5">
    <source>
        <dbReference type="ARBA" id="ARBA00022801"/>
    </source>
</evidence>
<keyword evidence="6" id="KW-0044">Antibiotic</keyword>
<evidence type="ECO:0000313" key="11">
    <source>
        <dbReference type="Proteomes" id="UP000196082"/>
    </source>
</evidence>
<evidence type="ECO:0000256" key="2">
    <source>
        <dbReference type="ARBA" id="ARBA00022529"/>
    </source>
</evidence>
<feature type="compositionally biased region" description="Low complexity" evidence="8">
    <location>
        <begin position="61"/>
        <end position="76"/>
    </location>
</feature>
<dbReference type="SUPFAM" id="SSF69369">
    <property type="entry name" value="Cloacin translocation domain"/>
    <property type="match status" value="1"/>
</dbReference>
<dbReference type="InterPro" id="IPR003615">
    <property type="entry name" value="HNH_nuc"/>
</dbReference>
<sequence>MVAAQEAARLQAERKAKDERFIHRLVPGQLQAIEKPPAERKAKKARQKAEAERRAKEAADKAAAQRQAREQAQLAKAEARAEQKTRKLEADRKAREAVENARAERQAKKAARLEAAARRENEAKQQREALRIQEENERSRITFALGHTAASLPLVVPVGPSSFGNPATAYEGLKTAIRSAVTGLAASGAAQALIATLAMAWPSSLGNSDRRYLTSIPLQDLSSPGGPDLETLALSSRSVDLPYLLAGSETADDLNLYVIPGGKPVPVRVAKFDRERQVYSLALTNPQRILTWTPALAPGAEAGSSTSLPQVPQGTVIYTGSTLNPVNTETEGYPALDLLDQERLIITFPMDSGLPPILVVFKSPRYEPGTASGQGSQTNGIWLGEATRLTGAAIPKQIADALRGREFRDFDAFRSAFWKAVGETPELSSQFNIANRDLMSKGHAPKARDKDHYKGHATFILHHVIPISENGAVYDIENLRVVTPAAHNHIHYGTSE</sequence>
<dbReference type="GO" id="GO:0016787">
    <property type="term" value="F:hydrolase activity"/>
    <property type="evidence" value="ECO:0007669"/>
    <property type="project" value="UniProtKB-KW"/>
</dbReference>
<keyword evidence="2" id="KW-0929">Antimicrobial</keyword>
<keyword evidence="3" id="KW-0540">Nuclease</keyword>
<evidence type="ECO:0000256" key="7">
    <source>
        <dbReference type="ARBA" id="ARBA00023048"/>
    </source>
</evidence>
<name>A0A1Y3LB71_PSEPU</name>
<dbReference type="SUPFAM" id="SSF54060">
    <property type="entry name" value="His-Me finger endonucleases"/>
    <property type="match status" value="1"/>
</dbReference>
<dbReference type="InterPro" id="IPR016128">
    <property type="entry name" value="Pyosin/cloacin_T_dom"/>
</dbReference>
<evidence type="ECO:0000256" key="6">
    <source>
        <dbReference type="ARBA" id="ARBA00023022"/>
    </source>
</evidence>
<dbReference type="GO" id="GO:0005102">
    <property type="term" value="F:signaling receptor binding"/>
    <property type="evidence" value="ECO:0007669"/>
    <property type="project" value="InterPro"/>
</dbReference>